<dbReference type="PANTHER" id="PTHR42695">
    <property type="entry name" value="GLUTAMINE AMIDOTRANSFERASE YLR126C-RELATED"/>
    <property type="match status" value="1"/>
</dbReference>
<dbReference type="InterPro" id="IPR044992">
    <property type="entry name" value="ChyE-like"/>
</dbReference>
<comment type="caution">
    <text evidence="2">The sequence shown here is derived from an EMBL/GenBank/DDBJ whole genome shotgun (WGS) entry which is preliminary data.</text>
</comment>
<accession>A0A1Y5F6G3</accession>
<sequence length="220" mass="25307">MKTLSVIDCAVKIASNNCFNRLVDEFERPFHFHIPSMFGVESIKRTKADAHIIFGSYSNVFEKLAWHKELADLMKEELLRGVPVLGICFGHQLMVDAFGGKVGPIKEDMQPLQGTREFKILEDKFGFKKDESYEVFVLHRFEVKEIPEDFIHLGTSNDCKYDALSHKTLPFMSFQGHPEASDFFVNKGIPKNYLTDSKEKRSYENGLSIIRKFIEMVDSL</sequence>
<reference evidence="3" key="1">
    <citation type="journal article" date="2017" name="Proc. Natl. Acad. Sci. U.S.A.">
        <title>Simulation of Deepwater Horizon oil plume reveals substrate specialization within a complex community of hydrocarbon-degraders.</title>
        <authorList>
            <person name="Hu P."/>
            <person name="Dubinsky E.A."/>
            <person name="Probst A.J."/>
            <person name="Wang J."/>
            <person name="Sieber C.M.K."/>
            <person name="Tom L.M."/>
            <person name="Gardinali P."/>
            <person name="Banfield J.F."/>
            <person name="Atlas R.M."/>
            <person name="Andersen G.L."/>
        </authorList>
    </citation>
    <scope>NUCLEOTIDE SEQUENCE [LARGE SCALE GENOMIC DNA]</scope>
</reference>
<feature type="domain" description="Glutamine amidotransferase" evidence="1">
    <location>
        <begin position="45"/>
        <end position="181"/>
    </location>
</feature>
<proteinExistence type="predicted"/>
<dbReference type="SUPFAM" id="SSF52317">
    <property type="entry name" value="Class I glutamine amidotransferase-like"/>
    <property type="match status" value="1"/>
</dbReference>
<dbReference type="InterPro" id="IPR017926">
    <property type="entry name" value="GATASE"/>
</dbReference>
<dbReference type="Proteomes" id="UP000196531">
    <property type="component" value="Unassembled WGS sequence"/>
</dbReference>
<dbReference type="GO" id="GO:0005829">
    <property type="term" value="C:cytosol"/>
    <property type="evidence" value="ECO:0007669"/>
    <property type="project" value="TreeGrafter"/>
</dbReference>
<dbReference type="Pfam" id="PF00117">
    <property type="entry name" value="GATase"/>
    <property type="match status" value="1"/>
</dbReference>
<gene>
    <name evidence="2" type="ORF">A9Q84_09005</name>
</gene>
<dbReference type="EMBL" id="MAAO01000006">
    <property type="protein sequence ID" value="OUR96477.1"/>
    <property type="molecule type" value="Genomic_DNA"/>
</dbReference>
<dbReference type="PANTHER" id="PTHR42695:SF5">
    <property type="entry name" value="GLUTAMINE AMIDOTRANSFERASE YLR126C-RELATED"/>
    <property type="match status" value="1"/>
</dbReference>
<evidence type="ECO:0000313" key="2">
    <source>
        <dbReference type="EMBL" id="OUR96477.1"/>
    </source>
</evidence>
<name>A0A1Y5F6G3_9BACT</name>
<dbReference type="PROSITE" id="PS51273">
    <property type="entry name" value="GATASE_TYPE_1"/>
    <property type="match status" value="1"/>
</dbReference>
<dbReference type="InterPro" id="IPR029062">
    <property type="entry name" value="Class_I_gatase-like"/>
</dbReference>
<dbReference type="Gene3D" id="3.40.50.880">
    <property type="match status" value="1"/>
</dbReference>
<organism evidence="2 3">
    <name type="scientific">Halobacteriovorax marinus</name>
    <dbReference type="NCBI Taxonomy" id="97084"/>
    <lineage>
        <taxon>Bacteria</taxon>
        <taxon>Pseudomonadati</taxon>
        <taxon>Bdellovibrionota</taxon>
        <taxon>Bacteriovoracia</taxon>
        <taxon>Bacteriovoracales</taxon>
        <taxon>Halobacteriovoraceae</taxon>
        <taxon>Halobacteriovorax</taxon>
    </lineage>
</organism>
<protein>
    <recommendedName>
        <fullName evidence="1">Glutamine amidotransferase domain-containing protein</fullName>
    </recommendedName>
</protein>
<evidence type="ECO:0000259" key="1">
    <source>
        <dbReference type="Pfam" id="PF00117"/>
    </source>
</evidence>
<dbReference type="AlphaFoldDB" id="A0A1Y5F6G3"/>
<evidence type="ECO:0000313" key="3">
    <source>
        <dbReference type="Proteomes" id="UP000196531"/>
    </source>
</evidence>